<dbReference type="Proteomes" id="UP001208689">
    <property type="component" value="Chromosome"/>
</dbReference>
<accession>A0ABY6HYI4</accession>
<keyword evidence="2" id="KW-1185">Reference proteome</keyword>
<name>A0ABY6HYI4_9ARCH</name>
<sequence>MSIGISGYFEVKKNGKWVGIEYLYKRTLQNYEMYSIFFGMRYHTIEPIAYNRGIPDFASEEFLADYEKWGSDAGGATFLSAKEYAAIDWEKSDEDEYLIVEYELIDNQLIYKRDDHSWNLKIPSQMNFDENLEIHDGNRVFKKEFVSRQFYIDHYADSNWLDLLRDFGELGEKHGLENVRMVVFFM</sequence>
<evidence type="ECO:0000313" key="2">
    <source>
        <dbReference type="Proteomes" id="UP001208689"/>
    </source>
</evidence>
<gene>
    <name evidence="1" type="ORF">NEF87_004883</name>
</gene>
<reference evidence="1" key="1">
    <citation type="submission" date="2022-09" db="EMBL/GenBank/DDBJ databases">
        <title>Actin cytoskeleton and complex cell architecture in an #Asgard archaeon.</title>
        <authorList>
            <person name="Ponce Toledo R.I."/>
            <person name="Schleper C."/>
            <person name="Rodrigues Oliveira T."/>
            <person name="Wollweber F."/>
            <person name="Xu J."/>
            <person name="Rittmann S."/>
            <person name="Klingl A."/>
            <person name="Pilhofer M."/>
        </authorList>
    </citation>
    <scope>NUCLEOTIDE SEQUENCE</scope>
    <source>
        <strain evidence="1">B-35</strain>
    </source>
</reference>
<proteinExistence type="predicted"/>
<organism evidence="1 2">
    <name type="scientific">Candidatus Lokiarchaeum ossiferum</name>
    <dbReference type="NCBI Taxonomy" id="2951803"/>
    <lineage>
        <taxon>Archaea</taxon>
        <taxon>Promethearchaeati</taxon>
        <taxon>Promethearchaeota</taxon>
        <taxon>Promethearchaeia</taxon>
        <taxon>Promethearchaeales</taxon>
        <taxon>Promethearchaeaceae</taxon>
        <taxon>Candidatus Lokiarchaeum</taxon>
    </lineage>
</organism>
<dbReference type="EMBL" id="CP104013">
    <property type="protein sequence ID" value="UYP48598.1"/>
    <property type="molecule type" value="Genomic_DNA"/>
</dbReference>
<evidence type="ECO:0000313" key="1">
    <source>
        <dbReference type="EMBL" id="UYP48598.1"/>
    </source>
</evidence>
<protein>
    <submittedName>
        <fullName evidence="1">Uncharacterized protein</fullName>
    </submittedName>
</protein>